<dbReference type="AlphaFoldDB" id="A0A9J2Q1S1"/>
<sequence length="357" mass="39673">MLEAKTEKVVGVKETVRKIEARQKWDKVLVTTKIIRQAECITKLSHETLNYDIISQLTLPVFKRGSVADMQPQYPILGDVLQPDLLAREVVKSTYRQLIGGHNSASEMYRMAMEQLQSAAKQASNAAAYFLTSGQEYAQETQQGAYEIYKIAKSKLQSAAEQAYDAAGKLIENGQSYVEEARRRSAVVYNEALARLNSAAEEAKVIAEEVFEGREAADNGPWEIHDQLQDAYERVTDAAAKGLEKAYETFTELGKEAFQTVTDRRPGARGGKAFDSDVDSANNANNAPDNDRRQASEQALEEMLTPAEGSKQGQLGDKEQLATPSGLCSRSLMTSSQNTNVKRSRELETERYQRVWG</sequence>
<name>A0A9J2Q1S1_ASCLU</name>
<feature type="compositionally biased region" description="Polar residues" evidence="1">
    <location>
        <begin position="322"/>
        <end position="341"/>
    </location>
</feature>
<dbReference type="WBParaSite" id="ALUE_0001584701-mRNA-1">
    <property type="protein sequence ID" value="ALUE_0001584701-mRNA-1"/>
    <property type="gene ID" value="ALUE_0001584701"/>
</dbReference>
<feature type="compositionally biased region" description="Low complexity" evidence="1">
    <location>
        <begin position="279"/>
        <end position="288"/>
    </location>
</feature>
<reference evidence="3" key="1">
    <citation type="submission" date="2023-03" db="UniProtKB">
        <authorList>
            <consortium name="WormBaseParasite"/>
        </authorList>
    </citation>
    <scope>IDENTIFICATION</scope>
</reference>
<feature type="region of interest" description="Disordered" evidence="1">
    <location>
        <begin position="262"/>
        <end position="357"/>
    </location>
</feature>
<feature type="compositionally biased region" description="Basic and acidic residues" evidence="1">
    <location>
        <begin position="343"/>
        <end position="357"/>
    </location>
</feature>
<dbReference type="Proteomes" id="UP000036681">
    <property type="component" value="Unplaced"/>
</dbReference>
<organism evidence="2 3">
    <name type="scientific">Ascaris lumbricoides</name>
    <name type="common">Giant roundworm</name>
    <dbReference type="NCBI Taxonomy" id="6252"/>
    <lineage>
        <taxon>Eukaryota</taxon>
        <taxon>Metazoa</taxon>
        <taxon>Ecdysozoa</taxon>
        <taxon>Nematoda</taxon>
        <taxon>Chromadorea</taxon>
        <taxon>Rhabditida</taxon>
        <taxon>Spirurina</taxon>
        <taxon>Ascaridomorpha</taxon>
        <taxon>Ascaridoidea</taxon>
        <taxon>Ascarididae</taxon>
        <taxon>Ascaris</taxon>
    </lineage>
</organism>
<evidence type="ECO:0000313" key="2">
    <source>
        <dbReference type="Proteomes" id="UP000036681"/>
    </source>
</evidence>
<proteinExistence type="predicted"/>
<accession>A0A9J2Q1S1</accession>
<evidence type="ECO:0000313" key="3">
    <source>
        <dbReference type="WBParaSite" id="ALUE_0001584701-mRNA-1"/>
    </source>
</evidence>
<protein>
    <submittedName>
        <fullName evidence="3">Uncharacterized protein</fullName>
    </submittedName>
</protein>
<keyword evidence="2" id="KW-1185">Reference proteome</keyword>
<evidence type="ECO:0000256" key="1">
    <source>
        <dbReference type="SAM" id="MobiDB-lite"/>
    </source>
</evidence>